<gene>
    <name evidence="2" type="ORF">N7456_008668</name>
</gene>
<feature type="region of interest" description="Disordered" evidence="1">
    <location>
        <begin position="1"/>
        <end position="107"/>
    </location>
</feature>
<dbReference type="OrthoDB" id="5279705at2759"/>
<sequence length="298" mass="33737">MFATQSPSTPFRQTSHYTPVRPSPLGQRSTNIATAPWAMGSPTRAGPGSIQTQPKPTGTEENSNSNFNAFSPVAFSLNNQTPTHNDNDNDNFNYNNERPQHQRQHHSSPIFATTAAPNTPFFFSPHPNQISKSPSPSPSTRNSKFADRYASQVSNPMKTSNGLTRSKTRKMFLNKVRSERDEGRFEARGEQMMHADYLADKRRWEESMARDMVVQEPEDVDADELVPDETELRALDDFVLQEEAMERAMQEDMELNGSFSDDEYDDIFNTLPDSAIGYQNQNQNHDQNQCPSQDMDMS</sequence>
<dbReference type="AlphaFoldDB" id="A0A9W9K5E1"/>
<dbReference type="Proteomes" id="UP001149165">
    <property type="component" value="Unassembled WGS sequence"/>
</dbReference>
<feature type="region of interest" description="Disordered" evidence="1">
    <location>
        <begin position="121"/>
        <end position="168"/>
    </location>
</feature>
<feature type="compositionally biased region" description="Polar residues" evidence="1">
    <location>
        <begin position="151"/>
        <end position="165"/>
    </location>
</feature>
<evidence type="ECO:0000313" key="3">
    <source>
        <dbReference type="Proteomes" id="UP001149165"/>
    </source>
</evidence>
<reference evidence="2" key="2">
    <citation type="journal article" date="2023" name="IMA Fungus">
        <title>Comparative genomic study of the Penicillium genus elucidates a diverse pangenome and 15 lateral gene transfer events.</title>
        <authorList>
            <person name="Petersen C."/>
            <person name="Sorensen T."/>
            <person name="Nielsen M.R."/>
            <person name="Sondergaard T.E."/>
            <person name="Sorensen J.L."/>
            <person name="Fitzpatrick D.A."/>
            <person name="Frisvad J.C."/>
            <person name="Nielsen K.L."/>
        </authorList>
    </citation>
    <scope>NUCLEOTIDE SEQUENCE</scope>
    <source>
        <strain evidence="2">IBT 30069</strain>
    </source>
</reference>
<accession>A0A9W9K5E1</accession>
<proteinExistence type="predicted"/>
<feature type="compositionally biased region" description="Polar residues" evidence="1">
    <location>
        <begin position="1"/>
        <end position="17"/>
    </location>
</feature>
<organism evidence="2 3">
    <name type="scientific">Penicillium angulare</name>
    <dbReference type="NCBI Taxonomy" id="116970"/>
    <lineage>
        <taxon>Eukaryota</taxon>
        <taxon>Fungi</taxon>
        <taxon>Dikarya</taxon>
        <taxon>Ascomycota</taxon>
        <taxon>Pezizomycotina</taxon>
        <taxon>Eurotiomycetes</taxon>
        <taxon>Eurotiomycetidae</taxon>
        <taxon>Eurotiales</taxon>
        <taxon>Aspergillaceae</taxon>
        <taxon>Penicillium</taxon>
    </lineage>
</organism>
<name>A0A9W9K5E1_9EURO</name>
<feature type="compositionally biased region" description="Polar residues" evidence="1">
    <location>
        <begin position="126"/>
        <end position="143"/>
    </location>
</feature>
<feature type="compositionally biased region" description="Polar residues" evidence="1">
    <location>
        <begin position="49"/>
        <end position="61"/>
    </location>
</feature>
<protein>
    <submittedName>
        <fullName evidence="2">Uncharacterized protein</fullName>
    </submittedName>
</protein>
<comment type="caution">
    <text evidence="2">The sequence shown here is derived from an EMBL/GenBank/DDBJ whole genome shotgun (WGS) entry which is preliminary data.</text>
</comment>
<evidence type="ECO:0000313" key="2">
    <source>
        <dbReference type="EMBL" id="KAJ5092807.1"/>
    </source>
</evidence>
<feature type="compositionally biased region" description="Low complexity" evidence="1">
    <location>
        <begin position="62"/>
        <end position="76"/>
    </location>
</feature>
<dbReference type="EMBL" id="JAPQKH010000006">
    <property type="protein sequence ID" value="KAJ5092807.1"/>
    <property type="molecule type" value="Genomic_DNA"/>
</dbReference>
<reference evidence="2" key="1">
    <citation type="submission" date="2022-11" db="EMBL/GenBank/DDBJ databases">
        <authorList>
            <person name="Petersen C."/>
        </authorList>
    </citation>
    <scope>NUCLEOTIDE SEQUENCE</scope>
    <source>
        <strain evidence="2">IBT 30069</strain>
    </source>
</reference>
<feature type="region of interest" description="Disordered" evidence="1">
    <location>
        <begin position="256"/>
        <end position="298"/>
    </location>
</feature>
<keyword evidence="3" id="KW-1185">Reference proteome</keyword>
<feature type="compositionally biased region" description="Low complexity" evidence="1">
    <location>
        <begin position="279"/>
        <end position="289"/>
    </location>
</feature>
<evidence type="ECO:0000256" key="1">
    <source>
        <dbReference type="SAM" id="MobiDB-lite"/>
    </source>
</evidence>